<protein>
    <submittedName>
        <fullName evidence="2">Uncharacterized protein</fullName>
    </submittedName>
</protein>
<dbReference type="Pfam" id="PF13384">
    <property type="entry name" value="HTH_23"/>
    <property type="match status" value="1"/>
</dbReference>
<dbReference type="GeneTree" id="ENSGT00940000177462"/>
<accession>A0A3B4ZLM7</accession>
<sequence length="109" mass="11985">RMQKNLSDFKRGQIVGAQVAGLSVRKTAQLYDVSSRTVVKVMSAYNKDGFTAAAQKSKRQKPRAKRKRLNNTVANGEAASDRPVSDCDTKALNSDERKGKPESQTADEQ</sequence>
<name>A0A3B4ZLM7_9TELE</name>
<dbReference type="SUPFAM" id="SSF46689">
    <property type="entry name" value="Homeodomain-like"/>
    <property type="match status" value="1"/>
</dbReference>
<evidence type="ECO:0000256" key="1">
    <source>
        <dbReference type="SAM" id="MobiDB-lite"/>
    </source>
</evidence>
<dbReference type="AlphaFoldDB" id="A0A3B4ZLM7"/>
<proteinExistence type="predicted"/>
<dbReference type="Ensembl" id="ENSSPAT00000008718.1">
    <property type="protein sequence ID" value="ENSSPAP00000008561.1"/>
    <property type="gene ID" value="ENSSPAG00000006528.1"/>
</dbReference>
<evidence type="ECO:0000313" key="2">
    <source>
        <dbReference type="Ensembl" id="ENSSPAP00000008561.1"/>
    </source>
</evidence>
<dbReference type="InterPro" id="IPR009057">
    <property type="entry name" value="Homeodomain-like_sf"/>
</dbReference>
<organism evidence="2">
    <name type="scientific">Stegastes partitus</name>
    <name type="common">bicolor damselfish</name>
    <dbReference type="NCBI Taxonomy" id="144197"/>
    <lineage>
        <taxon>Eukaryota</taxon>
        <taxon>Metazoa</taxon>
        <taxon>Chordata</taxon>
        <taxon>Craniata</taxon>
        <taxon>Vertebrata</taxon>
        <taxon>Euteleostomi</taxon>
        <taxon>Actinopterygii</taxon>
        <taxon>Neopterygii</taxon>
        <taxon>Teleostei</taxon>
        <taxon>Neoteleostei</taxon>
        <taxon>Acanthomorphata</taxon>
        <taxon>Ovalentaria</taxon>
        <taxon>Pomacentridae</taxon>
        <taxon>Stegastes</taxon>
    </lineage>
</organism>
<feature type="compositionally biased region" description="Basic and acidic residues" evidence="1">
    <location>
        <begin position="79"/>
        <end position="101"/>
    </location>
</feature>
<feature type="compositionally biased region" description="Basic residues" evidence="1">
    <location>
        <begin position="56"/>
        <end position="69"/>
    </location>
</feature>
<feature type="region of interest" description="Disordered" evidence="1">
    <location>
        <begin position="52"/>
        <end position="109"/>
    </location>
</feature>
<reference evidence="2" key="1">
    <citation type="submission" date="2023-09" db="UniProtKB">
        <authorList>
            <consortium name="Ensembl"/>
        </authorList>
    </citation>
    <scope>IDENTIFICATION</scope>
</reference>